<keyword evidence="9" id="KW-1185">Reference proteome</keyword>
<dbReference type="InterPro" id="IPR052035">
    <property type="entry name" value="ZnF_BED_domain_contain"/>
</dbReference>
<feature type="domain" description="HAT C-terminal dimerisation" evidence="7">
    <location>
        <begin position="583"/>
        <end position="652"/>
    </location>
</feature>
<reference evidence="8 9" key="1">
    <citation type="submission" date="2023-01" db="EMBL/GenBank/DDBJ databases">
        <authorList>
            <person name="Whitehead M."/>
        </authorList>
    </citation>
    <scope>NUCLEOTIDE SEQUENCE [LARGE SCALE GENOMIC DNA]</scope>
</reference>
<keyword evidence="3" id="KW-0863">Zinc-finger</keyword>
<dbReference type="Pfam" id="PF05699">
    <property type="entry name" value="Dimer_Tnp_hAT"/>
    <property type="match status" value="1"/>
</dbReference>
<evidence type="ECO:0000256" key="6">
    <source>
        <dbReference type="SAM" id="MobiDB-lite"/>
    </source>
</evidence>
<dbReference type="AlphaFoldDB" id="A0AAV0Y3Z5"/>
<comment type="subcellular location">
    <subcellularLocation>
        <location evidence="1">Nucleus</location>
    </subcellularLocation>
</comment>
<keyword evidence="2" id="KW-0479">Metal-binding</keyword>
<dbReference type="SUPFAM" id="SSF140996">
    <property type="entry name" value="Hermes dimerisation domain"/>
    <property type="match status" value="1"/>
</dbReference>
<sequence>MGRHKKNPVYSYFSKNIDKDRAQCLVEGCGESLVGFHAGNMERHMKSQHPTEHTEIIKLKSQGQYEPAVKKIRMTSNIGNSSNLIQKNLNDMFVKKQISIKITKQIIIDACVELVTVNGRPFTLIEDSGFRKLLDPVLEGFNDKFAINSQNIRNQISPAAQKIRQEITKIVENRLICLKMDCVTRHDRSILGVNIQIIHNDELVLKTLAMIELKIRHTGENLKNEVFSLLNRYNIDKEQIYTVTTDNGANMVKMVDLMSKEEDIDEDNGNEIEENESEENENEANPVDFSNEILNIVNELDVHTGNKPNLTSSIRCSAHTLQLCVLSSLKTPTIQKQISRARNSIKKLRTPNVLKCIKALKLRKPVIDIPTRWNSTYDMLKSLTNLKDFYYDHSDIIEINISDYDWNCFTTILTSLEPAKVATIKLQNNAVTLGDFYGIWMQCYAETKKINSTITNALCVAMETRELVLLQNEVFLSAIYLDARYQCLLSADCKIKAIKHLCKVWEAQEYLVTRNGTQDQLLQNNSPTNNEENSDIEIDDDLEELIKTKSQTPGEEPSTSRQPCETGDVQKFILLESFGLTPRLHHKTNILQWWISQKESKPELYKLAVTVLAVPSTQVSVERSFSGVKFILSDLRTSLDENILEDIMVIRGNN</sequence>
<dbReference type="EMBL" id="CARXXK010001349">
    <property type="protein sequence ID" value="CAI6375595.1"/>
    <property type="molecule type" value="Genomic_DNA"/>
</dbReference>
<proteinExistence type="predicted"/>
<dbReference type="InterPro" id="IPR012337">
    <property type="entry name" value="RNaseH-like_sf"/>
</dbReference>
<organism evidence="8 9">
    <name type="scientific">Macrosiphum euphorbiae</name>
    <name type="common">potato aphid</name>
    <dbReference type="NCBI Taxonomy" id="13131"/>
    <lineage>
        <taxon>Eukaryota</taxon>
        <taxon>Metazoa</taxon>
        <taxon>Ecdysozoa</taxon>
        <taxon>Arthropoda</taxon>
        <taxon>Hexapoda</taxon>
        <taxon>Insecta</taxon>
        <taxon>Pterygota</taxon>
        <taxon>Neoptera</taxon>
        <taxon>Paraneoptera</taxon>
        <taxon>Hemiptera</taxon>
        <taxon>Sternorrhyncha</taxon>
        <taxon>Aphidomorpha</taxon>
        <taxon>Aphidoidea</taxon>
        <taxon>Aphididae</taxon>
        <taxon>Macrosiphini</taxon>
        <taxon>Macrosiphum</taxon>
    </lineage>
</organism>
<evidence type="ECO:0000256" key="4">
    <source>
        <dbReference type="ARBA" id="ARBA00022833"/>
    </source>
</evidence>
<dbReference type="InterPro" id="IPR008906">
    <property type="entry name" value="HATC_C_dom"/>
</dbReference>
<dbReference type="GO" id="GO:0046983">
    <property type="term" value="F:protein dimerization activity"/>
    <property type="evidence" value="ECO:0007669"/>
    <property type="project" value="InterPro"/>
</dbReference>
<evidence type="ECO:0000256" key="2">
    <source>
        <dbReference type="ARBA" id="ARBA00022723"/>
    </source>
</evidence>
<dbReference type="GO" id="GO:0005634">
    <property type="term" value="C:nucleus"/>
    <property type="evidence" value="ECO:0007669"/>
    <property type="project" value="UniProtKB-SubCell"/>
</dbReference>
<dbReference type="PANTHER" id="PTHR46481">
    <property type="entry name" value="ZINC FINGER BED DOMAIN-CONTAINING PROTEIN 4"/>
    <property type="match status" value="1"/>
</dbReference>
<accession>A0AAV0Y3Z5</accession>
<keyword evidence="5" id="KW-0539">Nucleus</keyword>
<evidence type="ECO:0000313" key="9">
    <source>
        <dbReference type="Proteomes" id="UP001160148"/>
    </source>
</evidence>
<gene>
    <name evidence="8" type="ORF">MEUPH1_LOCUS29068</name>
</gene>
<feature type="compositionally biased region" description="Acidic residues" evidence="6">
    <location>
        <begin position="263"/>
        <end position="282"/>
    </location>
</feature>
<evidence type="ECO:0000256" key="1">
    <source>
        <dbReference type="ARBA" id="ARBA00004123"/>
    </source>
</evidence>
<dbReference type="PANTHER" id="PTHR46481:SF10">
    <property type="entry name" value="ZINC FINGER BED DOMAIN-CONTAINING PROTEIN 39"/>
    <property type="match status" value="1"/>
</dbReference>
<evidence type="ECO:0000256" key="5">
    <source>
        <dbReference type="ARBA" id="ARBA00023242"/>
    </source>
</evidence>
<evidence type="ECO:0000313" key="8">
    <source>
        <dbReference type="EMBL" id="CAI6375595.1"/>
    </source>
</evidence>
<dbReference type="Gene3D" id="1.10.10.1070">
    <property type="entry name" value="Zinc finger, BED domain-containing"/>
    <property type="match status" value="1"/>
</dbReference>
<evidence type="ECO:0000259" key="7">
    <source>
        <dbReference type="Pfam" id="PF05699"/>
    </source>
</evidence>
<dbReference type="Proteomes" id="UP001160148">
    <property type="component" value="Unassembled WGS sequence"/>
</dbReference>
<feature type="region of interest" description="Disordered" evidence="6">
    <location>
        <begin position="263"/>
        <end position="284"/>
    </location>
</feature>
<dbReference type="GO" id="GO:0008270">
    <property type="term" value="F:zinc ion binding"/>
    <property type="evidence" value="ECO:0007669"/>
    <property type="project" value="UniProtKB-KW"/>
</dbReference>
<protein>
    <recommendedName>
        <fullName evidence="7">HAT C-terminal dimerisation domain-containing protein</fullName>
    </recommendedName>
</protein>
<evidence type="ECO:0000256" key="3">
    <source>
        <dbReference type="ARBA" id="ARBA00022771"/>
    </source>
</evidence>
<dbReference type="SUPFAM" id="SSF53098">
    <property type="entry name" value="Ribonuclease H-like"/>
    <property type="match status" value="1"/>
</dbReference>
<comment type="caution">
    <text evidence="8">The sequence shown here is derived from an EMBL/GenBank/DDBJ whole genome shotgun (WGS) entry which is preliminary data.</text>
</comment>
<name>A0AAV0Y3Z5_9HEMI</name>
<keyword evidence="4" id="KW-0862">Zinc</keyword>